<protein>
    <recommendedName>
        <fullName evidence="3">Gas vesicle protein</fullName>
    </recommendedName>
</protein>
<sequence length="103" mass="11131">MSKDQTKVLLAAALGAVAGLALGVLFAPDKGSETRRKIKDSIGEQKDKIAQKIQELLQLAESQKITKEQLSETVDELVSKADDGAAEILRTLQEKLDSLKAKL</sequence>
<evidence type="ECO:0000313" key="1">
    <source>
        <dbReference type="EMBL" id="OYQ41534.1"/>
    </source>
</evidence>
<gene>
    <name evidence="1" type="ORF">CHX27_12745</name>
</gene>
<name>A0A255ZKU6_9FLAO</name>
<evidence type="ECO:0000313" key="2">
    <source>
        <dbReference type="Proteomes" id="UP000216035"/>
    </source>
</evidence>
<proteinExistence type="predicted"/>
<dbReference type="Proteomes" id="UP000216035">
    <property type="component" value="Unassembled WGS sequence"/>
</dbReference>
<dbReference type="AlphaFoldDB" id="A0A255ZKU6"/>
<keyword evidence="2" id="KW-1185">Reference proteome</keyword>
<organism evidence="1 2">
    <name type="scientific">Flavobacterium aurantiibacter</name>
    <dbReference type="NCBI Taxonomy" id="2023067"/>
    <lineage>
        <taxon>Bacteria</taxon>
        <taxon>Pseudomonadati</taxon>
        <taxon>Bacteroidota</taxon>
        <taxon>Flavobacteriia</taxon>
        <taxon>Flavobacteriales</taxon>
        <taxon>Flavobacteriaceae</taxon>
        <taxon>Flavobacterium</taxon>
    </lineage>
</organism>
<reference evidence="1 2" key="1">
    <citation type="submission" date="2017-07" db="EMBL/GenBank/DDBJ databases">
        <title>Flavobacterium cyanobacteriorum sp. nov., isolated from cyanobacterial aggregates in a eutrophic lake.</title>
        <authorList>
            <person name="Cai H."/>
        </authorList>
    </citation>
    <scope>NUCLEOTIDE SEQUENCE [LARGE SCALE GENOMIC DNA]</scope>
    <source>
        <strain evidence="1 2">TH167</strain>
    </source>
</reference>
<evidence type="ECO:0008006" key="3">
    <source>
        <dbReference type="Google" id="ProtNLM"/>
    </source>
</evidence>
<comment type="caution">
    <text evidence="1">The sequence shown here is derived from an EMBL/GenBank/DDBJ whole genome shotgun (WGS) entry which is preliminary data.</text>
</comment>
<dbReference type="Pfam" id="PF12732">
    <property type="entry name" value="YtxH"/>
    <property type="match status" value="1"/>
</dbReference>
<accession>A0A255ZKU6</accession>
<dbReference type="EMBL" id="NOXX01000218">
    <property type="protein sequence ID" value="OYQ41534.1"/>
    <property type="molecule type" value="Genomic_DNA"/>
</dbReference>
<dbReference type="OrthoDB" id="598035at2"/>
<dbReference type="RefSeq" id="WP_094487145.1">
    <property type="nucleotide sequence ID" value="NZ_NOXX01000218.1"/>
</dbReference>
<dbReference type="InterPro" id="IPR024623">
    <property type="entry name" value="YtxH"/>
</dbReference>